<dbReference type="InterPro" id="IPR000595">
    <property type="entry name" value="cNMP-bd_dom"/>
</dbReference>
<dbReference type="InterPro" id="IPR014710">
    <property type="entry name" value="RmlC-like_jellyroll"/>
</dbReference>
<dbReference type="RefSeq" id="WP_012829197.1">
    <property type="nucleotide sequence ID" value="NC_013440.1"/>
</dbReference>
<sequence length="218" mass="23607">MMSEHETATPCESCGIGHSSGFGEGGFCPFVNQSLRAGDTLYSEGDAVHHVWFVKQGTVVLSRRRSDDRGERVRTVRFSGGFVGLESLVSPVYIDTARVTTNAELCRSTCEGFGRWLGPKHTPARTALEASVRAMVADLPPRAAADGSAEQRVAEWLTHESPQTMQLPRRIVADLLGMRPETLSRALASLASRGAIAVSRTDLQVKDEHALETIARTG</sequence>
<dbReference type="CDD" id="cd00038">
    <property type="entry name" value="CAP_ED"/>
    <property type="match status" value="1"/>
</dbReference>
<keyword evidence="7" id="KW-1185">Reference proteome</keyword>
<name>D0LJM5_HALO1</name>
<dbReference type="GO" id="GO:0006355">
    <property type="term" value="P:regulation of DNA-templated transcription"/>
    <property type="evidence" value="ECO:0007669"/>
    <property type="project" value="InterPro"/>
</dbReference>
<dbReference type="EMBL" id="CP001804">
    <property type="protein sequence ID" value="ACY16599.1"/>
    <property type="molecule type" value="Genomic_DNA"/>
</dbReference>
<feature type="domain" description="Cyclic nucleotide-binding" evidence="4">
    <location>
        <begin position="35"/>
        <end position="101"/>
    </location>
</feature>
<evidence type="ECO:0000259" key="4">
    <source>
        <dbReference type="PROSITE" id="PS50042"/>
    </source>
</evidence>
<evidence type="ECO:0000256" key="1">
    <source>
        <dbReference type="ARBA" id="ARBA00023015"/>
    </source>
</evidence>
<dbReference type="Pfam" id="PF00027">
    <property type="entry name" value="cNMP_binding"/>
    <property type="match status" value="1"/>
</dbReference>
<dbReference type="KEGG" id="hoh:Hoch_4101"/>
<keyword evidence="2" id="KW-0238">DNA-binding</keyword>
<dbReference type="GO" id="GO:0003677">
    <property type="term" value="F:DNA binding"/>
    <property type="evidence" value="ECO:0007669"/>
    <property type="project" value="UniProtKB-KW"/>
</dbReference>
<dbReference type="InterPro" id="IPR012318">
    <property type="entry name" value="HTH_CRP"/>
</dbReference>
<evidence type="ECO:0000256" key="2">
    <source>
        <dbReference type="ARBA" id="ARBA00023125"/>
    </source>
</evidence>
<gene>
    <name evidence="6" type="ordered locus">Hoch_4101</name>
</gene>
<dbReference type="Gene3D" id="2.60.120.10">
    <property type="entry name" value="Jelly Rolls"/>
    <property type="match status" value="1"/>
</dbReference>
<dbReference type="Proteomes" id="UP000001880">
    <property type="component" value="Chromosome"/>
</dbReference>
<dbReference type="SUPFAM" id="SSF46785">
    <property type="entry name" value="Winged helix' DNA-binding domain"/>
    <property type="match status" value="1"/>
</dbReference>
<feature type="domain" description="HTH crp-type" evidence="5">
    <location>
        <begin position="147"/>
        <end position="209"/>
    </location>
</feature>
<proteinExistence type="predicted"/>
<evidence type="ECO:0000256" key="3">
    <source>
        <dbReference type="ARBA" id="ARBA00023163"/>
    </source>
</evidence>
<dbReference type="SMART" id="SM00419">
    <property type="entry name" value="HTH_CRP"/>
    <property type="match status" value="1"/>
</dbReference>
<dbReference type="InterPro" id="IPR018490">
    <property type="entry name" value="cNMP-bd_dom_sf"/>
</dbReference>
<organism evidence="6 7">
    <name type="scientific">Haliangium ochraceum (strain DSM 14365 / JCM 11303 / SMP-2)</name>
    <dbReference type="NCBI Taxonomy" id="502025"/>
    <lineage>
        <taxon>Bacteria</taxon>
        <taxon>Pseudomonadati</taxon>
        <taxon>Myxococcota</taxon>
        <taxon>Polyangia</taxon>
        <taxon>Haliangiales</taxon>
        <taxon>Kofleriaceae</taxon>
        <taxon>Haliangium</taxon>
    </lineage>
</organism>
<dbReference type="Gene3D" id="1.10.10.10">
    <property type="entry name" value="Winged helix-like DNA-binding domain superfamily/Winged helix DNA-binding domain"/>
    <property type="match status" value="1"/>
</dbReference>
<evidence type="ECO:0000313" key="7">
    <source>
        <dbReference type="Proteomes" id="UP000001880"/>
    </source>
</evidence>
<keyword evidence="1" id="KW-0805">Transcription regulation</keyword>
<dbReference type="eggNOG" id="COG0664">
    <property type="taxonomic scope" value="Bacteria"/>
</dbReference>
<accession>D0LJM5</accession>
<dbReference type="InterPro" id="IPR036390">
    <property type="entry name" value="WH_DNA-bd_sf"/>
</dbReference>
<dbReference type="AlphaFoldDB" id="D0LJM5"/>
<dbReference type="PROSITE" id="PS50042">
    <property type="entry name" value="CNMP_BINDING_3"/>
    <property type="match status" value="1"/>
</dbReference>
<dbReference type="PROSITE" id="PS51063">
    <property type="entry name" value="HTH_CRP_2"/>
    <property type="match status" value="1"/>
</dbReference>
<dbReference type="STRING" id="502025.Hoch_4101"/>
<protein>
    <submittedName>
        <fullName evidence="6">Transcriptional regulator, Crp/Fnr family</fullName>
    </submittedName>
</protein>
<reference evidence="6 7" key="1">
    <citation type="journal article" date="2010" name="Stand. Genomic Sci.">
        <title>Complete genome sequence of Haliangium ochraceum type strain (SMP-2).</title>
        <authorList>
            <consortium name="US DOE Joint Genome Institute (JGI-PGF)"/>
            <person name="Ivanova N."/>
            <person name="Daum C."/>
            <person name="Lang E."/>
            <person name="Abt B."/>
            <person name="Kopitz M."/>
            <person name="Saunders E."/>
            <person name="Lapidus A."/>
            <person name="Lucas S."/>
            <person name="Glavina Del Rio T."/>
            <person name="Nolan M."/>
            <person name="Tice H."/>
            <person name="Copeland A."/>
            <person name="Cheng J.F."/>
            <person name="Chen F."/>
            <person name="Bruce D."/>
            <person name="Goodwin L."/>
            <person name="Pitluck S."/>
            <person name="Mavromatis K."/>
            <person name="Pati A."/>
            <person name="Mikhailova N."/>
            <person name="Chen A."/>
            <person name="Palaniappan K."/>
            <person name="Land M."/>
            <person name="Hauser L."/>
            <person name="Chang Y.J."/>
            <person name="Jeffries C.D."/>
            <person name="Detter J.C."/>
            <person name="Brettin T."/>
            <person name="Rohde M."/>
            <person name="Goker M."/>
            <person name="Bristow J."/>
            <person name="Markowitz V."/>
            <person name="Eisen J.A."/>
            <person name="Hugenholtz P."/>
            <person name="Kyrpides N.C."/>
            <person name="Klenk H.P."/>
        </authorList>
    </citation>
    <scope>NUCLEOTIDE SEQUENCE [LARGE SCALE GENOMIC DNA]</scope>
    <source>
        <strain evidence="7">DSM 14365 / CIP 107738 / JCM 11303 / AJ 13395 / SMP-2</strain>
    </source>
</reference>
<dbReference type="Pfam" id="PF13545">
    <property type="entry name" value="HTH_Crp_2"/>
    <property type="match status" value="1"/>
</dbReference>
<dbReference type="HOGENOM" id="CLU_1264736_0_0_7"/>
<dbReference type="SUPFAM" id="SSF51206">
    <property type="entry name" value="cAMP-binding domain-like"/>
    <property type="match status" value="1"/>
</dbReference>
<evidence type="ECO:0000259" key="5">
    <source>
        <dbReference type="PROSITE" id="PS51063"/>
    </source>
</evidence>
<dbReference type="InterPro" id="IPR036388">
    <property type="entry name" value="WH-like_DNA-bd_sf"/>
</dbReference>
<evidence type="ECO:0000313" key="6">
    <source>
        <dbReference type="EMBL" id="ACY16599.1"/>
    </source>
</evidence>
<keyword evidence="3" id="KW-0804">Transcription</keyword>